<reference evidence="11 12" key="1">
    <citation type="journal article" date="2016" name="Fungal Biol.">
        <title>The genome of Xylona heveae provides a window into fungal endophytism.</title>
        <authorList>
            <person name="Gazis R."/>
            <person name="Kuo A."/>
            <person name="Riley R."/>
            <person name="LaButti K."/>
            <person name="Lipzen A."/>
            <person name="Lin J."/>
            <person name="Amirebrahimi M."/>
            <person name="Hesse C.N."/>
            <person name="Spatafora J.W."/>
            <person name="Henrissat B."/>
            <person name="Hainaut M."/>
            <person name="Grigoriev I.V."/>
            <person name="Hibbett D.S."/>
        </authorList>
    </citation>
    <scope>NUCLEOTIDE SEQUENCE [LARGE SCALE GENOMIC DNA]</scope>
    <source>
        <strain evidence="11 12">TC161</strain>
    </source>
</reference>
<dbReference type="GO" id="GO:0000245">
    <property type="term" value="P:spliceosomal complex assembly"/>
    <property type="evidence" value="ECO:0007669"/>
    <property type="project" value="TreeGrafter"/>
</dbReference>
<dbReference type="EC" id="2.7.11.1" evidence="1"/>
<dbReference type="PANTHER" id="PTHR47634">
    <property type="entry name" value="PROTEIN KINASE DOMAIN-CONTAINING PROTEIN-RELATED"/>
    <property type="match status" value="1"/>
</dbReference>
<evidence type="ECO:0000256" key="5">
    <source>
        <dbReference type="ARBA" id="ARBA00022777"/>
    </source>
</evidence>
<evidence type="ECO:0000256" key="1">
    <source>
        <dbReference type="ARBA" id="ARBA00012513"/>
    </source>
</evidence>
<dbReference type="PANTHER" id="PTHR47634:SF9">
    <property type="entry name" value="PROTEIN KINASE DOMAIN-CONTAINING PROTEIN-RELATED"/>
    <property type="match status" value="1"/>
</dbReference>
<accession>A0A165HXW8</accession>
<feature type="domain" description="Protein kinase" evidence="10">
    <location>
        <begin position="74"/>
        <end position="443"/>
    </location>
</feature>
<evidence type="ECO:0000313" key="11">
    <source>
        <dbReference type="EMBL" id="KZF24079.1"/>
    </source>
</evidence>
<dbReference type="Pfam" id="PF00069">
    <property type="entry name" value="Pkinase"/>
    <property type="match status" value="2"/>
</dbReference>
<protein>
    <recommendedName>
        <fullName evidence="1">non-specific serine/threonine protein kinase</fullName>
        <ecNumber evidence="1">2.7.11.1</ecNumber>
    </recommendedName>
</protein>
<dbReference type="Proteomes" id="UP000076632">
    <property type="component" value="Unassembled WGS sequence"/>
</dbReference>
<keyword evidence="12" id="KW-1185">Reference proteome</keyword>
<dbReference type="GeneID" id="28898834"/>
<dbReference type="InterPro" id="IPR017441">
    <property type="entry name" value="Protein_kinase_ATP_BS"/>
</dbReference>
<dbReference type="PROSITE" id="PS50011">
    <property type="entry name" value="PROTEIN_KINASE_DOM"/>
    <property type="match status" value="1"/>
</dbReference>
<dbReference type="GO" id="GO:0005524">
    <property type="term" value="F:ATP binding"/>
    <property type="evidence" value="ECO:0007669"/>
    <property type="project" value="UniProtKB-UniRule"/>
</dbReference>
<keyword evidence="2" id="KW-0723">Serine/threonine-protein kinase</keyword>
<dbReference type="InParanoid" id="A0A165HXW8"/>
<keyword evidence="6 9" id="KW-0067">ATP-binding</keyword>
<organism evidence="11 12">
    <name type="scientific">Xylona heveae (strain CBS 132557 / TC161)</name>
    <dbReference type="NCBI Taxonomy" id="1328760"/>
    <lineage>
        <taxon>Eukaryota</taxon>
        <taxon>Fungi</taxon>
        <taxon>Dikarya</taxon>
        <taxon>Ascomycota</taxon>
        <taxon>Pezizomycotina</taxon>
        <taxon>Xylonomycetes</taxon>
        <taxon>Xylonales</taxon>
        <taxon>Xylonaceae</taxon>
        <taxon>Xylona</taxon>
    </lineage>
</organism>
<sequence>MRQPLIISSWRTHSSRLSGFHHQTISFRSSRLPETDDTCFDVQYVPLEGVENLERYRPGGYHPIVIGECLHDRYDIVHKLGSGGFSTIWLANDRTTGRYVAVKVNTAAASLCRESSILRQLNSTILKRPVHPGKSVIPHILGEFSLDGPNGKHQCLVTVPARMNINEAKDASRFRLFQLPVARAIIAQLVQGVAFLHSQGIAHADLHLGNILLRLPASIQRLSPAQFYEKYGQPSHEPVVRFDNQTLPQGVPTHGIMPVWLGDGSENISLSEAEIFLTDYGESFMPSMTPRYYSNTPDLLVPPEVYFLRQKPLSFSADIWALAIIMWSIMGQKEIFEAHLPYADWMIKEHVETLGKLPREWWSTWEARLKWFNEDGVRVDGCIGRPLEERFRTSIQKPRLEDGEVGEVCKEEKDALLALFKSMMKFRPDERPSIDEILGSEWIRKWALPDYEKMRNG</sequence>
<keyword evidence="3" id="KW-0808">Transferase</keyword>
<dbReference type="GO" id="GO:0005634">
    <property type="term" value="C:nucleus"/>
    <property type="evidence" value="ECO:0007669"/>
    <property type="project" value="TreeGrafter"/>
</dbReference>
<dbReference type="OMA" id="KQWALPE"/>
<evidence type="ECO:0000256" key="8">
    <source>
        <dbReference type="ARBA" id="ARBA00048679"/>
    </source>
</evidence>
<keyword evidence="5 11" id="KW-0418">Kinase</keyword>
<keyword evidence="4 9" id="KW-0547">Nucleotide-binding</keyword>
<evidence type="ECO:0000256" key="2">
    <source>
        <dbReference type="ARBA" id="ARBA00022527"/>
    </source>
</evidence>
<evidence type="ECO:0000256" key="6">
    <source>
        <dbReference type="ARBA" id="ARBA00022840"/>
    </source>
</evidence>
<dbReference type="OrthoDB" id="5979581at2759"/>
<dbReference type="EMBL" id="KV407456">
    <property type="protein sequence ID" value="KZF24079.1"/>
    <property type="molecule type" value="Genomic_DNA"/>
</dbReference>
<dbReference type="GO" id="GO:0050684">
    <property type="term" value="P:regulation of mRNA processing"/>
    <property type="evidence" value="ECO:0007669"/>
    <property type="project" value="TreeGrafter"/>
</dbReference>
<dbReference type="InterPro" id="IPR000719">
    <property type="entry name" value="Prot_kinase_dom"/>
</dbReference>
<dbReference type="InterPro" id="IPR051334">
    <property type="entry name" value="SRPK"/>
</dbReference>
<dbReference type="STRING" id="1328760.A0A165HXW8"/>
<dbReference type="Gene3D" id="1.10.510.10">
    <property type="entry name" value="Transferase(Phosphotransferase) domain 1"/>
    <property type="match status" value="1"/>
</dbReference>
<evidence type="ECO:0000313" key="12">
    <source>
        <dbReference type="Proteomes" id="UP000076632"/>
    </source>
</evidence>
<dbReference type="SUPFAM" id="SSF56112">
    <property type="entry name" value="Protein kinase-like (PK-like)"/>
    <property type="match status" value="1"/>
</dbReference>
<dbReference type="GO" id="GO:0004674">
    <property type="term" value="F:protein serine/threonine kinase activity"/>
    <property type="evidence" value="ECO:0007669"/>
    <property type="project" value="UniProtKB-KW"/>
</dbReference>
<dbReference type="AlphaFoldDB" id="A0A165HXW8"/>
<dbReference type="Gene3D" id="3.30.200.20">
    <property type="entry name" value="Phosphorylase Kinase, domain 1"/>
    <property type="match status" value="1"/>
</dbReference>
<dbReference type="GO" id="GO:0005737">
    <property type="term" value="C:cytoplasm"/>
    <property type="evidence" value="ECO:0007669"/>
    <property type="project" value="TreeGrafter"/>
</dbReference>
<name>A0A165HXW8_XYLHT</name>
<dbReference type="PROSITE" id="PS00107">
    <property type="entry name" value="PROTEIN_KINASE_ATP"/>
    <property type="match status" value="1"/>
</dbReference>
<gene>
    <name evidence="11" type="ORF">L228DRAFT_252570</name>
</gene>
<evidence type="ECO:0000256" key="3">
    <source>
        <dbReference type="ARBA" id="ARBA00022679"/>
    </source>
</evidence>
<evidence type="ECO:0000259" key="10">
    <source>
        <dbReference type="PROSITE" id="PS50011"/>
    </source>
</evidence>
<dbReference type="SMART" id="SM00220">
    <property type="entry name" value="S_TKc"/>
    <property type="match status" value="1"/>
</dbReference>
<comment type="catalytic activity">
    <reaction evidence="7">
        <text>L-threonyl-[protein] + ATP = O-phospho-L-threonyl-[protein] + ADP + H(+)</text>
        <dbReference type="Rhea" id="RHEA:46608"/>
        <dbReference type="Rhea" id="RHEA-COMP:11060"/>
        <dbReference type="Rhea" id="RHEA-COMP:11605"/>
        <dbReference type="ChEBI" id="CHEBI:15378"/>
        <dbReference type="ChEBI" id="CHEBI:30013"/>
        <dbReference type="ChEBI" id="CHEBI:30616"/>
        <dbReference type="ChEBI" id="CHEBI:61977"/>
        <dbReference type="ChEBI" id="CHEBI:456216"/>
        <dbReference type="EC" id="2.7.11.1"/>
    </reaction>
</comment>
<evidence type="ECO:0000256" key="9">
    <source>
        <dbReference type="PROSITE-ProRule" id="PRU10141"/>
    </source>
</evidence>
<feature type="binding site" evidence="9">
    <location>
        <position position="103"/>
    </location>
    <ligand>
        <name>ATP</name>
        <dbReference type="ChEBI" id="CHEBI:30616"/>
    </ligand>
</feature>
<evidence type="ECO:0000256" key="4">
    <source>
        <dbReference type="ARBA" id="ARBA00022741"/>
    </source>
</evidence>
<dbReference type="InterPro" id="IPR011009">
    <property type="entry name" value="Kinase-like_dom_sf"/>
</dbReference>
<comment type="catalytic activity">
    <reaction evidence="8">
        <text>L-seryl-[protein] + ATP = O-phospho-L-seryl-[protein] + ADP + H(+)</text>
        <dbReference type="Rhea" id="RHEA:17989"/>
        <dbReference type="Rhea" id="RHEA-COMP:9863"/>
        <dbReference type="Rhea" id="RHEA-COMP:11604"/>
        <dbReference type="ChEBI" id="CHEBI:15378"/>
        <dbReference type="ChEBI" id="CHEBI:29999"/>
        <dbReference type="ChEBI" id="CHEBI:30616"/>
        <dbReference type="ChEBI" id="CHEBI:83421"/>
        <dbReference type="ChEBI" id="CHEBI:456216"/>
        <dbReference type="EC" id="2.7.11.1"/>
    </reaction>
</comment>
<evidence type="ECO:0000256" key="7">
    <source>
        <dbReference type="ARBA" id="ARBA00047899"/>
    </source>
</evidence>
<dbReference type="RefSeq" id="XP_018189634.1">
    <property type="nucleotide sequence ID" value="XM_018333697.1"/>
</dbReference>
<proteinExistence type="predicted"/>